<dbReference type="CDD" id="cd12107">
    <property type="entry name" value="Hemerythrin"/>
    <property type="match status" value="1"/>
</dbReference>
<comment type="caution">
    <text evidence="8">The sequence shown here is derived from an EMBL/GenBank/DDBJ whole genome shotgun (WGS) entry which is preliminary data.</text>
</comment>
<evidence type="ECO:0000313" key="9">
    <source>
        <dbReference type="Proteomes" id="UP000324065"/>
    </source>
</evidence>
<keyword evidence="5" id="KW-0175">Coiled coil</keyword>
<dbReference type="PANTHER" id="PTHR37164">
    <property type="entry name" value="BACTERIOHEMERYTHRIN"/>
    <property type="match status" value="1"/>
</dbReference>
<dbReference type="InterPro" id="IPR012312">
    <property type="entry name" value="Hemerythrin-like"/>
</dbReference>
<reference evidence="8 9" key="1">
    <citation type="submission" date="2019-09" db="EMBL/GenBank/DDBJ databases">
        <title>Genome sequence of Roseospira marina, one of the more divergent members of the non-sulfur purple photosynthetic bacterial family, the Rhodospirillaceae.</title>
        <authorList>
            <person name="Meyer T."/>
            <person name="Kyndt J."/>
        </authorList>
    </citation>
    <scope>NUCLEOTIDE SEQUENCE [LARGE SCALE GENOMIC DNA]</scope>
    <source>
        <strain evidence="8 9">DSM 15113</strain>
    </source>
</reference>
<protein>
    <submittedName>
        <fullName evidence="8">Bacteriohemerythrin</fullName>
    </submittedName>
</protein>
<evidence type="ECO:0000256" key="1">
    <source>
        <dbReference type="ARBA" id="ARBA00010587"/>
    </source>
</evidence>
<dbReference type="RefSeq" id="WP_150061046.1">
    <property type="nucleotide sequence ID" value="NZ_JACHII010000003.1"/>
</dbReference>
<feature type="compositionally biased region" description="Acidic residues" evidence="6">
    <location>
        <begin position="136"/>
        <end position="159"/>
    </location>
</feature>
<comment type="similarity">
    <text evidence="1">Belongs to the hemerythrin family.</text>
</comment>
<dbReference type="NCBIfam" id="TIGR02481">
    <property type="entry name" value="hemeryth_dom"/>
    <property type="match status" value="1"/>
</dbReference>
<feature type="domain" description="Hemerythrin-like" evidence="7">
    <location>
        <begin position="277"/>
        <end position="392"/>
    </location>
</feature>
<accession>A0A5M6IFG8</accession>
<feature type="compositionally biased region" description="Acidic residues" evidence="6">
    <location>
        <begin position="213"/>
        <end position="222"/>
    </location>
</feature>
<dbReference type="GO" id="GO:0005344">
    <property type="term" value="F:oxygen carrier activity"/>
    <property type="evidence" value="ECO:0007669"/>
    <property type="project" value="UniProtKB-KW"/>
</dbReference>
<dbReference type="AlphaFoldDB" id="A0A5M6IFG8"/>
<keyword evidence="9" id="KW-1185">Reference proteome</keyword>
<dbReference type="Gene3D" id="1.20.120.50">
    <property type="entry name" value="Hemerythrin-like"/>
    <property type="match status" value="1"/>
</dbReference>
<dbReference type="Proteomes" id="UP000324065">
    <property type="component" value="Unassembled WGS sequence"/>
</dbReference>
<feature type="compositionally biased region" description="Low complexity" evidence="6">
    <location>
        <begin position="160"/>
        <end position="171"/>
    </location>
</feature>
<gene>
    <name evidence="8" type="ORF">F1188_03780</name>
</gene>
<evidence type="ECO:0000256" key="5">
    <source>
        <dbReference type="SAM" id="Coils"/>
    </source>
</evidence>
<keyword evidence="2" id="KW-0813">Transport</keyword>
<dbReference type="Pfam" id="PF01814">
    <property type="entry name" value="Hemerythrin"/>
    <property type="match status" value="1"/>
</dbReference>
<dbReference type="InterPro" id="IPR050669">
    <property type="entry name" value="Hemerythrin"/>
</dbReference>
<dbReference type="InterPro" id="IPR016131">
    <property type="entry name" value="Haemerythrin_Fe_BS"/>
</dbReference>
<dbReference type="PROSITE" id="PS00550">
    <property type="entry name" value="HEMERYTHRINS"/>
    <property type="match status" value="1"/>
</dbReference>
<keyword evidence="3" id="KW-0479">Metal-binding</keyword>
<sequence length="422" mass="45579">MSMGGRDHQDIAMGVIADAERAVADLSGRQTDRDHRIQKLNDLFVVVEQRYQAMREDLRDRDARIEALEETNDLLIAAIQGMTARIQASSDALDQSDSGLTDALARSETLVSEAFGTGGNANPTQPPETPPHPDEAGDESEPFVLEDLEDGEDGEDSEDSGASATLDATLDATDDDGGDGPLAMAGTMEDPADADGAGDDLVFEESPLPGDDLQADAEEEEVGSVGDGLDADPGADDVDEDPADLALVSDDDGEEPVTSDDEADPLVPWTETWSVGAAAIDEDHRVMAALINRLPDAFREPESDWVVGHILNTLWEFTDFHFGREEALLRAANFPGAADHAGRHADLKQQLRTWLDQYQKDPDSVDAETLQTFLKSWLMNHILGEDMRYKPYVEKNTDAQALAEAMPVPPEVRGSLEDAGVV</sequence>
<keyword evidence="2" id="KW-0561">Oxygen transport</keyword>
<evidence type="ECO:0000256" key="4">
    <source>
        <dbReference type="ARBA" id="ARBA00023004"/>
    </source>
</evidence>
<dbReference type="SUPFAM" id="SSF47188">
    <property type="entry name" value="Hemerythrin-like"/>
    <property type="match status" value="1"/>
</dbReference>
<evidence type="ECO:0000313" key="8">
    <source>
        <dbReference type="EMBL" id="KAA5607036.1"/>
    </source>
</evidence>
<dbReference type="EMBL" id="VWPJ01000002">
    <property type="protein sequence ID" value="KAA5607036.1"/>
    <property type="molecule type" value="Genomic_DNA"/>
</dbReference>
<organism evidence="8 9">
    <name type="scientific">Roseospira marina</name>
    <dbReference type="NCBI Taxonomy" id="140057"/>
    <lineage>
        <taxon>Bacteria</taxon>
        <taxon>Pseudomonadati</taxon>
        <taxon>Pseudomonadota</taxon>
        <taxon>Alphaproteobacteria</taxon>
        <taxon>Rhodospirillales</taxon>
        <taxon>Rhodospirillaceae</taxon>
        <taxon>Roseospira</taxon>
    </lineage>
</organism>
<proteinExistence type="inferred from homology"/>
<feature type="coiled-coil region" evidence="5">
    <location>
        <begin position="51"/>
        <end position="85"/>
    </location>
</feature>
<name>A0A5M6IFG8_9PROT</name>
<keyword evidence="4" id="KW-0408">Iron</keyword>
<dbReference type="OrthoDB" id="5296936at2"/>
<dbReference type="InterPro" id="IPR012827">
    <property type="entry name" value="Hemerythrin_metal-bd"/>
</dbReference>
<evidence type="ECO:0000259" key="7">
    <source>
        <dbReference type="Pfam" id="PF01814"/>
    </source>
</evidence>
<dbReference type="InterPro" id="IPR035938">
    <property type="entry name" value="Hemerythrin-like_sf"/>
</dbReference>
<feature type="compositionally biased region" description="Acidic residues" evidence="6">
    <location>
        <begin position="229"/>
        <end position="264"/>
    </location>
</feature>
<dbReference type="GO" id="GO:0046872">
    <property type="term" value="F:metal ion binding"/>
    <property type="evidence" value="ECO:0007669"/>
    <property type="project" value="UniProtKB-KW"/>
</dbReference>
<dbReference type="NCBIfam" id="NF033749">
    <property type="entry name" value="bact_hemeryth"/>
    <property type="match status" value="1"/>
</dbReference>
<evidence type="ECO:0000256" key="3">
    <source>
        <dbReference type="ARBA" id="ARBA00022723"/>
    </source>
</evidence>
<feature type="compositionally biased region" description="Acidic residues" evidence="6">
    <location>
        <begin position="190"/>
        <end position="203"/>
    </location>
</feature>
<dbReference type="PANTHER" id="PTHR37164:SF1">
    <property type="entry name" value="BACTERIOHEMERYTHRIN"/>
    <property type="match status" value="1"/>
</dbReference>
<evidence type="ECO:0000256" key="2">
    <source>
        <dbReference type="ARBA" id="ARBA00022621"/>
    </source>
</evidence>
<evidence type="ECO:0000256" key="6">
    <source>
        <dbReference type="SAM" id="MobiDB-lite"/>
    </source>
</evidence>
<feature type="region of interest" description="Disordered" evidence="6">
    <location>
        <begin position="114"/>
        <end position="265"/>
    </location>
</feature>